<proteinExistence type="predicted"/>
<comment type="caution">
    <text evidence="2">The sequence shown here is derived from an EMBL/GenBank/DDBJ whole genome shotgun (WGS) entry which is preliminary data.</text>
</comment>
<dbReference type="EMBL" id="BTGU01014172">
    <property type="protein sequence ID" value="GMN72692.1"/>
    <property type="molecule type" value="Genomic_DNA"/>
</dbReference>
<dbReference type="Proteomes" id="UP001187192">
    <property type="component" value="Unassembled WGS sequence"/>
</dbReference>
<accession>A0AA88EEU2</accession>
<gene>
    <name evidence="1" type="ORF">TIFTF001_054220</name>
    <name evidence="2" type="ORF">TIFTF001_054221</name>
</gene>
<evidence type="ECO:0000313" key="3">
    <source>
        <dbReference type="Proteomes" id="UP001187192"/>
    </source>
</evidence>
<protein>
    <submittedName>
        <fullName evidence="2">Uncharacterized protein</fullName>
    </submittedName>
</protein>
<name>A0AA88EEU2_FICCA</name>
<organism evidence="2 3">
    <name type="scientific">Ficus carica</name>
    <name type="common">Common fig</name>
    <dbReference type="NCBI Taxonomy" id="3494"/>
    <lineage>
        <taxon>Eukaryota</taxon>
        <taxon>Viridiplantae</taxon>
        <taxon>Streptophyta</taxon>
        <taxon>Embryophyta</taxon>
        <taxon>Tracheophyta</taxon>
        <taxon>Spermatophyta</taxon>
        <taxon>Magnoliopsida</taxon>
        <taxon>eudicotyledons</taxon>
        <taxon>Gunneridae</taxon>
        <taxon>Pentapetalae</taxon>
        <taxon>rosids</taxon>
        <taxon>fabids</taxon>
        <taxon>Rosales</taxon>
        <taxon>Moraceae</taxon>
        <taxon>Ficeae</taxon>
        <taxon>Ficus</taxon>
    </lineage>
</organism>
<evidence type="ECO:0000313" key="2">
    <source>
        <dbReference type="EMBL" id="GMN72703.1"/>
    </source>
</evidence>
<sequence>MLVINESLAEKLIILVIKECLALELIMPVIKKFSFEVDHACDQECKFRVDHACDQEVFGFGFNLACDQGVQAVLELILLVIKEVFTFGVDHTCDEGSATLELIMLVIKEFSYGVDQLMI</sequence>
<keyword evidence="3" id="KW-1185">Reference proteome</keyword>
<evidence type="ECO:0000313" key="1">
    <source>
        <dbReference type="EMBL" id="GMN72692.1"/>
    </source>
</evidence>
<dbReference type="EMBL" id="BTGU01014173">
    <property type="protein sequence ID" value="GMN72703.1"/>
    <property type="molecule type" value="Genomic_DNA"/>
</dbReference>
<dbReference type="AlphaFoldDB" id="A0AA88EEU2"/>
<reference evidence="2" key="1">
    <citation type="submission" date="2023-07" db="EMBL/GenBank/DDBJ databases">
        <title>draft genome sequence of fig (Ficus carica).</title>
        <authorList>
            <person name="Takahashi T."/>
            <person name="Nishimura K."/>
        </authorList>
    </citation>
    <scope>NUCLEOTIDE SEQUENCE</scope>
</reference>